<evidence type="ECO:0000313" key="3">
    <source>
        <dbReference type="EMBL" id="MBT1445309.1"/>
    </source>
</evidence>
<comment type="caution">
    <text evidence="3">The sequence shown here is derived from an EMBL/GenBank/DDBJ whole genome shotgun (WGS) entry which is preliminary data.</text>
</comment>
<feature type="transmembrane region" description="Helical" evidence="2">
    <location>
        <begin position="21"/>
        <end position="38"/>
    </location>
</feature>
<sequence>MTEARVHHDADNRQRGTRMSAILILALIAAIAGLWAYFSRTPEPTGANLLEQGQQASELPADINGGQTLTPTEPVIEETPVDPGLSTLDLDAPAQTESESANSLPQTLPPPEPVPPLEQSDAFVAGKVTSLNGAQKLGPLLAQQDLVRQFVVFVDNLAVGQLARKQSPVKGPQQKFAVSDIGNKTFLDPAGYGRYDLYANMLAGMSDVQLAALYNQLSPLLEQAFDELGYTDISFADRTQQAIDQLLEAPLVDQPMELHSVSVNFKFDDPALEALPPAQKLMIRMGPDNARKVKAALQKLRPLLQ</sequence>
<feature type="region of interest" description="Disordered" evidence="1">
    <location>
        <begin position="60"/>
        <end position="114"/>
    </location>
</feature>
<keyword evidence="2" id="KW-1133">Transmembrane helix</keyword>
<dbReference type="Proteomes" id="UP001195903">
    <property type="component" value="Unassembled WGS sequence"/>
</dbReference>
<evidence type="ECO:0000313" key="4">
    <source>
        <dbReference type="Proteomes" id="UP001195903"/>
    </source>
</evidence>
<accession>A0ABS5V6H0</accession>
<name>A0ABS5V6H0_9GAMM</name>
<reference evidence="3 4" key="1">
    <citation type="submission" date="2021-05" db="EMBL/GenBank/DDBJ databases">
        <title>Shewanella sp. JM162201.</title>
        <authorList>
            <person name="Xu S."/>
            <person name="Li A."/>
        </authorList>
    </citation>
    <scope>NUCLEOTIDE SEQUENCE [LARGE SCALE GENOMIC DNA]</scope>
    <source>
        <strain evidence="3 4">JM162201</strain>
    </source>
</reference>
<evidence type="ECO:0000256" key="2">
    <source>
        <dbReference type="SAM" id="Phobius"/>
    </source>
</evidence>
<evidence type="ECO:0000256" key="1">
    <source>
        <dbReference type="SAM" id="MobiDB-lite"/>
    </source>
</evidence>
<keyword evidence="2" id="KW-0472">Membrane</keyword>
<dbReference type="Pfam" id="PF11219">
    <property type="entry name" value="DUF3014"/>
    <property type="match status" value="1"/>
</dbReference>
<keyword evidence="4" id="KW-1185">Reference proteome</keyword>
<protein>
    <submittedName>
        <fullName evidence="3">DUF3014 domain-containing protein</fullName>
    </submittedName>
</protein>
<gene>
    <name evidence="3" type="ORF">KJI95_12325</name>
</gene>
<keyword evidence="2" id="KW-0812">Transmembrane</keyword>
<proteinExistence type="predicted"/>
<organism evidence="3 4">
    <name type="scientific">Shewanella jiangmenensis</name>
    <dbReference type="NCBI Taxonomy" id="2837387"/>
    <lineage>
        <taxon>Bacteria</taxon>
        <taxon>Pseudomonadati</taxon>
        <taxon>Pseudomonadota</taxon>
        <taxon>Gammaproteobacteria</taxon>
        <taxon>Alteromonadales</taxon>
        <taxon>Shewanellaceae</taxon>
        <taxon>Shewanella</taxon>
    </lineage>
</organism>
<dbReference type="EMBL" id="JAHEPS010000004">
    <property type="protein sequence ID" value="MBT1445309.1"/>
    <property type="molecule type" value="Genomic_DNA"/>
</dbReference>
<dbReference type="InterPro" id="IPR021382">
    <property type="entry name" value="DUF3014"/>
</dbReference>